<evidence type="ECO:0000313" key="3">
    <source>
        <dbReference type="EMBL" id="AAZ06238.1"/>
    </source>
</evidence>
<proteinExistence type="predicted"/>
<keyword evidence="2" id="KW-1133">Transmembrane helix</keyword>
<protein>
    <submittedName>
        <fullName evidence="3">Uncharacterized protein</fullName>
    </submittedName>
</protein>
<sequence length="167" mass="17361">MAHPIVTESSGDAPGTEECGVDASRVNERTGAQPVARPRELERRSTWARRGRAGAETATSEPQRHATRGGVAASSEWRTGGVVESRTAAGRSAGERREPTTVAGSPRGAEATRGTASRVHGGAARTHGHRGGGAARFLNPSKHLAAGCLLCLAYWAIAIGLRHLGLI</sequence>
<evidence type="ECO:0000256" key="2">
    <source>
        <dbReference type="SAM" id="Phobius"/>
    </source>
</evidence>
<reference evidence="3" key="1">
    <citation type="journal article" date="2006" name="Nature">
        <title>Sub1A is an ethylene-response-factor-like gene that confers submergence tolerance to rice.</title>
        <authorList>
            <person name="Xu K."/>
            <person name="Xu X."/>
            <person name="Fukao T."/>
            <person name="Canlas P."/>
            <person name="Maghirang-Rodriguez R."/>
            <person name="Heuer S."/>
            <person name="Ismail A.M."/>
            <person name="Bailey-Serres J."/>
            <person name="Ronald P.C."/>
            <person name="Mackill D.J."/>
        </authorList>
    </citation>
    <scope>NUCLEOTIDE SEQUENCE</scope>
</reference>
<gene>
    <name evidence="3" type="ORF">TQR13L11.3</name>
</gene>
<dbReference type="EMBL" id="DQ011606">
    <property type="protein sequence ID" value="AAZ06238.1"/>
    <property type="molecule type" value="Genomic_DNA"/>
</dbReference>
<dbReference type="AlphaFoldDB" id="Q0P180"/>
<keyword evidence="2" id="KW-0812">Transmembrane</keyword>
<keyword evidence="2" id="KW-0472">Membrane</keyword>
<feature type="region of interest" description="Disordered" evidence="1">
    <location>
        <begin position="1"/>
        <end position="130"/>
    </location>
</feature>
<organism evidence="3">
    <name type="scientific">Oryza sativa subsp. indica</name>
    <name type="common">Rice</name>
    <dbReference type="NCBI Taxonomy" id="39946"/>
    <lineage>
        <taxon>Eukaryota</taxon>
        <taxon>Viridiplantae</taxon>
        <taxon>Streptophyta</taxon>
        <taxon>Embryophyta</taxon>
        <taxon>Tracheophyta</taxon>
        <taxon>Spermatophyta</taxon>
        <taxon>Magnoliopsida</taxon>
        <taxon>Liliopsida</taxon>
        <taxon>Poales</taxon>
        <taxon>Poaceae</taxon>
        <taxon>BOP clade</taxon>
        <taxon>Oryzoideae</taxon>
        <taxon>Oryzeae</taxon>
        <taxon>Oryzinae</taxon>
        <taxon>Oryza</taxon>
        <taxon>Oryza sativa</taxon>
    </lineage>
</organism>
<feature type="transmembrane region" description="Helical" evidence="2">
    <location>
        <begin position="144"/>
        <end position="164"/>
    </location>
</feature>
<evidence type="ECO:0000256" key="1">
    <source>
        <dbReference type="SAM" id="MobiDB-lite"/>
    </source>
</evidence>
<accession>Q0P180</accession>
<name>Q0P180_ORYSI</name>